<feature type="domain" description="Methyl-accepting transducer" evidence="12">
    <location>
        <begin position="389"/>
        <end position="660"/>
    </location>
</feature>
<evidence type="ECO:0000259" key="13">
    <source>
        <dbReference type="PROSITE" id="PS50885"/>
    </source>
</evidence>
<dbReference type="Gene3D" id="1.10.8.500">
    <property type="entry name" value="HAMP domain in histidine kinase"/>
    <property type="match status" value="1"/>
</dbReference>
<evidence type="ECO:0000256" key="4">
    <source>
        <dbReference type="ARBA" id="ARBA00022500"/>
    </source>
</evidence>
<evidence type="ECO:0000256" key="3">
    <source>
        <dbReference type="ARBA" id="ARBA00022481"/>
    </source>
</evidence>
<keyword evidence="6 11" id="KW-1133">Transmembrane helix</keyword>
<dbReference type="InterPro" id="IPR029151">
    <property type="entry name" value="Sensor-like_sf"/>
</dbReference>
<dbReference type="PANTHER" id="PTHR32089">
    <property type="entry name" value="METHYL-ACCEPTING CHEMOTAXIS PROTEIN MCPB"/>
    <property type="match status" value="1"/>
</dbReference>
<protein>
    <submittedName>
        <fullName evidence="14">Methyl-accepting chemotaxis sensory transducer with Cache sensor</fullName>
    </submittedName>
</protein>
<evidence type="ECO:0000256" key="2">
    <source>
        <dbReference type="ARBA" id="ARBA00022475"/>
    </source>
</evidence>
<dbReference type="GO" id="GO:0007165">
    <property type="term" value="P:signal transduction"/>
    <property type="evidence" value="ECO:0007669"/>
    <property type="project" value="UniProtKB-KW"/>
</dbReference>
<dbReference type="Proteomes" id="UP000198538">
    <property type="component" value="Unassembled WGS sequence"/>
</dbReference>
<dbReference type="Pfam" id="PF02743">
    <property type="entry name" value="dCache_1"/>
    <property type="match status" value="1"/>
</dbReference>
<name>A0A1G5H828_9BACL</name>
<feature type="domain" description="HAMP" evidence="13">
    <location>
        <begin position="318"/>
        <end position="370"/>
    </location>
</feature>
<evidence type="ECO:0000256" key="11">
    <source>
        <dbReference type="SAM" id="Phobius"/>
    </source>
</evidence>
<dbReference type="RefSeq" id="WP_090918973.1">
    <property type="nucleotide sequence ID" value="NZ_FMVM01000006.1"/>
</dbReference>
<comment type="similarity">
    <text evidence="9">Belongs to the methyl-accepting chemotaxis (MCP) protein family.</text>
</comment>
<keyword evidence="4" id="KW-0145">Chemotaxis</keyword>
<keyword evidence="3" id="KW-0488">Methylation</keyword>
<gene>
    <name evidence="14" type="ORF">SAMN05720606_106269</name>
</gene>
<evidence type="ECO:0000256" key="6">
    <source>
        <dbReference type="ARBA" id="ARBA00022989"/>
    </source>
</evidence>
<evidence type="ECO:0000256" key="7">
    <source>
        <dbReference type="ARBA" id="ARBA00023136"/>
    </source>
</evidence>
<evidence type="ECO:0000256" key="5">
    <source>
        <dbReference type="ARBA" id="ARBA00022692"/>
    </source>
</evidence>
<dbReference type="Pfam" id="PF00015">
    <property type="entry name" value="MCPsignal"/>
    <property type="match status" value="1"/>
</dbReference>
<dbReference type="InterPro" id="IPR033479">
    <property type="entry name" value="dCache_1"/>
</dbReference>
<dbReference type="Gene3D" id="3.30.450.20">
    <property type="entry name" value="PAS domain"/>
    <property type="match status" value="2"/>
</dbReference>
<evidence type="ECO:0000313" key="15">
    <source>
        <dbReference type="Proteomes" id="UP000198538"/>
    </source>
</evidence>
<dbReference type="SUPFAM" id="SSF58104">
    <property type="entry name" value="Methyl-accepting chemotaxis protein (MCP) signaling domain"/>
    <property type="match status" value="1"/>
</dbReference>
<proteinExistence type="inferred from homology"/>
<keyword evidence="15" id="KW-1185">Reference proteome</keyword>
<sequence>MRKGLQKRLQKKPQTGHKVKVRFQSWFTLTVKKRLIAAFLLFLIVPSLSVGWLAYLKAADQVKMEITRSAQAKTEMLSLQIDQMLNMEKDNAAQMASGITSEDIINKSPALQAQMDRMSKNHKELGVLTAGAEDGSWMKSPDPGNQIYDPRERTWYKMALSQSEPVISDTFQSATTGEWVVTAAAKLADGQGVFGANVSLNHLKETVDQIHIGKAGKLYMLDNGGKFLFHYKIESGTQSDQSYINEMYTKDQGTVKYTYDGQPMEAVFYTNTATGWKIVGEMIPSEAAESVQPIMIRAITLVGVAVMVGIVLLIFIIRSIHRPLQQLTQAASQVSAGDLTVRVGLRRKDEFGQLGESFDTMTNSLRHVLGEVHDTSSQLAASSEELMASSEQTSKATEQVAELMQDAAAGTTMQNESLAATEQLVGEMSLGVKEISARAGDAERIAIEASSKSEAGMVTMQQAVSHIQQVNDESKDMEAVIEDLRAKNDEILEIVAEITAIAKQTNILALNASIEASRAGEHGRGFAVVANEVKLLANSSGASAERINELMREMHEKTHAVQSTFARTGEGMVKSSHMIAEAGEAFQTIRDAVRTVASQAEEAATASRQIDQGMGHVNKAVNETMVLSNRIAAGTEDGSAAAQEQLATMEEVAASSAALSRMAEDLQSMIERFKL</sequence>
<accession>A0A1G5H828</accession>
<feature type="transmembrane region" description="Helical" evidence="11">
    <location>
        <begin position="35"/>
        <end position="55"/>
    </location>
</feature>
<dbReference type="GO" id="GO:0006935">
    <property type="term" value="P:chemotaxis"/>
    <property type="evidence" value="ECO:0007669"/>
    <property type="project" value="UniProtKB-KW"/>
</dbReference>
<dbReference type="SMART" id="SM00304">
    <property type="entry name" value="HAMP"/>
    <property type="match status" value="1"/>
</dbReference>
<dbReference type="SMART" id="SM00283">
    <property type="entry name" value="MA"/>
    <property type="match status" value="1"/>
</dbReference>
<keyword evidence="5 11" id="KW-0812">Transmembrane</keyword>
<dbReference type="STRING" id="582692.SAMN05720606_106269"/>
<organism evidence="14 15">
    <name type="scientific">Paenibacillus polysaccharolyticus</name>
    <dbReference type="NCBI Taxonomy" id="582692"/>
    <lineage>
        <taxon>Bacteria</taxon>
        <taxon>Bacillati</taxon>
        <taxon>Bacillota</taxon>
        <taxon>Bacilli</taxon>
        <taxon>Bacillales</taxon>
        <taxon>Paenibacillaceae</taxon>
        <taxon>Paenibacillus</taxon>
    </lineage>
</organism>
<evidence type="ECO:0000256" key="8">
    <source>
        <dbReference type="ARBA" id="ARBA00023224"/>
    </source>
</evidence>
<reference evidence="15" key="1">
    <citation type="submission" date="2016-10" db="EMBL/GenBank/DDBJ databases">
        <authorList>
            <person name="Varghese N."/>
            <person name="Submissions S."/>
        </authorList>
    </citation>
    <scope>NUCLEOTIDE SEQUENCE [LARGE SCALE GENOMIC DNA]</scope>
    <source>
        <strain evidence="15">BL9</strain>
    </source>
</reference>
<dbReference type="GO" id="GO:0005886">
    <property type="term" value="C:plasma membrane"/>
    <property type="evidence" value="ECO:0007669"/>
    <property type="project" value="UniProtKB-SubCell"/>
</dbReference>
<dbReference type="Pfam" id="PF00672">
    <property type="entry name" value="HAMP"/>
    <property type="match status" value="1"/>
</dbReference>
<dbReference type="CDD" id="cd06225">
    <property type="entry name" value="HAMP"/>
    <property type="match status" value="1"/>
</dbReference>
<evidence type="ECO:0000256" key="9">
    <source>
        <dbReference type="ARBA" id="ARBA00029447"/>
    </source>
</evidence>
<feature type="transmembrane region" description="Helical" evidence="11">
    <location>
        <begin position="294"/>
        <end position="317"/>
    </location>
</feature>
<dbReference type="EMBL" id="FMVM01000006">
    <property type="protein sequence ID" value="SCY60045.1"/>
    <property type="molecule type" value="Genomic_DNA"/>
</dbReference>
<dbReference type="CDD" id="cd18773">
    <property type="entry name" value="PDC1_HK_sensor"/>
    <property type="match status" value="1"/>
</dbReference>
<dbReference type="SUPFAM" id="SSF103190">
    <property type="entry name" value="Sensory domain-like"/>
    <property type="match status" value="1"/>
</dbReference>
<evidence type="ECO:0000259" key="12">
    <source>
        <dbReference type="PROSITE" id="PS50111"/>
    </source>
</evidence>
<dbReference type="PANTHER" id="PTHR32089:SF114">
    <property type="entry name" value="METHYL-ACCEPTING CHEMOTAXIS PROTEIN MCPB"/>
    <property type="match status" value="1"/>
</dbReference>
<keyword evidence="8 10" id="KW-0807">Transducer</keyword>
<comment type="subcellular location">
    <subcellularLocation>
        <location evidence="1">Cell membrane</location>
        <topology evidence="1">Multi-pass membrane protein</topology>
    </subcellularLocation>
</comment>
<evidence type="ECO:0000313" key="14">
    <source>
        <dbReference type="EMBL" id="SCY60045.1"/>
    </source>
</evidence>
<keyword evidence="2" id="KW-1003">Cell membrane</keyword>
<dbReference type="PROSITE" id="PS50885">
    <property type="entry name" value="HAMP"/>
    <property type="match status" value="1"/>
</dbReference>
<dbReference type="Gene3D" id="1.10.287.950">
    <property type="entry name" value="Methyl-accepting chemotaxis protein"/>
    <property type="match status" value="1"/>
</dbReference>
<dbReference type="InterPro" id="IPR003660">
    <property type="entry name" value="HAMP_dom"/>
</dbReference>
<dbReference type="AlphaFoldDB" id="A0A1G5H828"/>
<dbReference type="InterPro" id="IPR004089">
    <property type="entry name" value="MCPsignal_dom"/>
</dbReference>
<evidence type="ECO:0000256" key="10">
    <source>
        <dbReference type="PROSITE-ProRule" id="PRU00284"/>
    </source>
</evidence>
<dbReference type="CDD" id="cd12912">
    <property type="entry name" value="PDC2_MCP_like"/>
    <property type="match status" value="1"/>
</dbReference>
<dbReference type="PROSITE" id="PS50111">
    <property type="entry name" value="CHEMOTAXIS_TRANSDUC_2"/>
    <property type="match status" value="1"/>
</dbReference>
<keyword evidence="7 11" id="KW-0472">Membrane</keyword>
<evidence type="ECO:0000256" key="1">
    <source>
        <dbReference type="ARBA" id="ARBA00004651"/>
    </source>
</evidence>